<reference evidence="1 2" key="1">
    <citation type="journal article" date="2017" name="Int. J. Syst. Evol. Microbiol.">
        <title>Jeotgalibaca porci sp. nov. and Jeotgalibaca arthritidis sp. nov., isolated from pigs, and emended description of the genus Jeotgalibaca.</title>
        <authorList>
            <person name="Zamora L."/>
            <person name="Perez-Sancho M."/>
            <person name="Dominguez L."/>
            <person name="Fernandez-Garayzabal J.F."/>
            <person name="Vela A.I."/>
        </authorList>
    </citation>
    <scope>NUCLEOTIDE SEQUENCE [LARGE SCALE GENOMIC DNA]</scope>
    <source>
        <strain evidence="1 2">CECT 9157</strain>
    </source>
</reference>
<accession>A0A6G7K9N1</accession>
<dbReference type="Pfam" id="PF06289">
    <property type="entry name" value="FlbD"/>
    <property type="match status" value="1"/>
</dbReference>
<dbReference type="EMBL" id="CP049740">
    <property type="protein sequence ID" value="QII81974.1"/>
    <property type="molecule type" value="Genomic_DNA"/>
</dbReference>
<sequence length="70" mass="7955">MITLRSITGKEFLLNSDLIYRIDENFDTIITLTNGKTLPVADTGVEITEKVIAYKREIMSGFSLERKDSE</sequence>
<dbReference type="InterPro" id="IPR009384">
    <property type="entry name" value="SwrD-like"/>
</dbReference>
<dbReference type="RefSeq" id="WP_166161922.1">
    <property type="nucleotide sequence ID" value="NZ_CP049740.1"/>
</dbReference>
<keyword evidence="2" id="KW-1185">Reference proteome</keyword>
<name>A0A6G7K9N1_9LACT</name>
<dbReference type="AlphaFoldDB" id="A0A6G7K9N1"/>
<evidence type="ECO:0000313" key="1">
    <source>
        <dbReference type="EMBL" id="QII81974.1"/>
    </source>
</evidence>
<dbReference type="Proteomes" id="UP000501451">
    <property type="component" value="Chromosome"/>
</dbReference>
<proteinExistence type="predicted"/>
<dbReference type="KEGG" id="jar:G7057_05590"/>
<dbReference type="PANTHER" id="PTHR39185:SF1">
    <property type="entry name" value="SWARMING MOTILITY PROTEIN SWRD"/>
    <property type="match status" value="1"/>
</dbReference>
<keyword evidence="1" id="KW-0969">Cilium</keyword>
<gene>
    <name evidence="1" type="ORF">G7057_05590</name>
</gene>
<evidence type="ECO:0000313" key="2">
    <source>
        <dbReference type="Proteomes" id="UP000501451"/>
    </source>
</evidence>
<keyword evidence="1" id="KW-0282">Flagellum</keyword>
<protein>
    <submittedName>
        <fullName evidence="1">Flagellar FlbD family protein</fullName>
    </submittedName>
</protein>
<dbReference type="PANTHER" id="PTHR39185">
    <property type="entry name" value="SWARMING MOTILITY PROTEIN SWRD"/>
    <property type="match status" value="1"/>
</dbReference>
<keyword evidence="1" id="KW-0966">Cell projection</keyword>
<organism evidence="1 2">
    <name type="scientific">Jeotgalibaca arthritidis</name>
    <dbReference type="NCBI Taxonomy" id="1868794"/>
    <lineage>
        <taxon>Bacteria</taxon>
        <taxon>Bacillati</taxon>
        <taxon>Bacillota</taxon>
        <taxon>Bacilli</taxon>
        <taxon>Lactobacillales</taxon>
        <taxon>Carnobacteriaceae</taxon>
        <taxon>Jeotgalibaca</taxon>
    </lineage>
</organism>